<feature type="transmembrane region" description="Helical" evidence="14">
    <location>
        <begin position="266"/>
        <end position="287"/>
    </location>
</feature>
<evidence type="ECO:0000256" key="2">
    <source>
        <dbReference type="ARBA" id="ARBA00004922"/>
    </source>
</evidence>
<evidence type="ECO:0000256" key="14">
    <source>
        <dbReference type="RuleBase" id="RU367007"/>
    </source>
</evidence>
<dbReference type="EC" id="2.4.1.109" evidence="4 14"/>
<keyword evidence="9 14" id="KW-0256">Endoplasmic reticulum</keyword>
<evidence type="ECO:0000256" key="7">
    <source>
        <dbReference type="ARBA" id="ARBA00022692"/>
    </source>
</evidence>
<dbReference type="GO" id="GO:0005789">
    <property type="term" value="C:endoplasmic reticulum membrane"/>
    <property type="evidence" value="ECO:0007669"/>
    <property type="project" value="UniProtKB-SubCell"/>
</dbReference>
<feature type="transmembrane region" description="Helical" evidence="14">
    <location>
        <begin position="181"/>
        <end position="201"/>
    </location>
</feature>
<dbReference type="AlphaFoldDB" id="A0A1E3QVH7"/>
<comment type="function">
    <text evidence="14">Transfers mannose from Dol-P-mannose to Ser or Thr residues on proteins.</text>
</comment>
<dbReference type="Proteomes" id="UP000094336">
    <property type="component" value="Unassembled WGS sequence"/>
</dbReference>
<feature type="transmembrane region" description="Helical" evidence="14">
    <location>
        <begin position="661"/>
        <end position="680"/>
    </location>
</feature>
<evidence type="ECO:0000256" key="3">
    <source>
        <dbReference type="ARBA" id="ARBA00007222"/>
    </source>
</evidence>
<comment type="subcellular location">
    <subcellularLocation>
        <location evidence="1 14">Endoplasmic reticulum membrane</location>
        <topology evidence="1 14">Multi-pass membrane protein</topology>
    </subcellularLocation>
</comment>
<proteinExistence type="inferred from homology"/>
<dbReference type="SUPFAM" id="SSF82109">
    <property type="entry name" value="MIR domain"/>
    <property type="match status" value="1"/>
</dbReference>
<evidence type="ECO:0000256" key="10">
    <source>
        <dbReference type="ARBA" id="ARBA00022989"/>
    </source>
</evidence>
<feature type="transmembrane region" description="Helical" evidence="14">
    <location>
        <begin position="233"/>
        <end position="254"/>
    </location>
</feature>
<keyword evidence="5 14" id="KW-0328">Glycosyltransferase</keyword>
<protein>
    <recommendedName>
        <fullName evidence="4 14">Dolichyl-phosphate-mannose--protein mannosyltransferase</fullName>
        <ecNumber evidence="4 14">2.4.1.109</ecNumber>
    </recommendedName>
</protein>
<keyword evidence="11 14" id="KW-0472">Membrane</keyword>
<dbReference type="Pfam" id="PF02815">
    <property type="entry name" value="MIR"/>
    <property type="match status" value="1"/>
</dbReference>
<dbReference type="GeneID" id="30144771"/>
<dbReference type="Pfam" id="PF16192">
    <property type="entry name" value="PMT_4TMC"/>
    <property type="match status" value="1"/>
</dbReference>
<organism evidence="16 17">
    <name type="scientific">Babjeviella inositovora NRRL Y-12698</name>
    <dbReference type="NCBI Taxonomy" id="984486"/>
    <lineage>
        <taxon>Eukaryota</taxon>
        <taxon>Fungi</taxon>
        <taxon>Dikarya</taxon>
        <taxon>Ascomycota</taxon>
        <taxon>Saccharomycotina</taxon>
        <taxon>Pichiomycetes</taxon>
        <taxon>Serinales incertae sedis</taxon>
        <taxon>Babjeviella</taxon>
    </lineage>
</organism>
<dbReference type="PANTHER" id="PTHR10050">
    <property type="entry name" value="DOLICHYL-PHOSPHATE-MANNOSE--PROTEIN MANNOSYLTRANSFERASE"/>
    <property type="match status" value="1"/>
</dbReference>
<keyword evidence="10 14" id="KW-1133">Transmembrane helix</keyword>
<evidence type="ECO:0000256" key="1">
    <source>
        <dbReference type="ARBA" id="ARBA00004477"/>
    </source>
</evidence>
<dbReference type="InterPro" id="IPR027005">
    <property type="entry name" value="PMT-like"/>
</dbReference>
<dbReference type="RefSeq" id="XP_018986295.1">
    <property type="nucleotide sequence ID" value="XM_019126917.1"/>
</dbReference>
<comment type="catalytic activity">
    <reaction evidence="13 14">
        <text>a di-trans,poly-cis-dolichyl beta-D-mannosyl phosphate + L-seryl-[protein] = 3-O-(alpha-D-mannosyl)-L-seryl-[protein] + a di-trans,poly-cis-dolichyl phosphate + H(+)</text>
        <dbReference type="Rhea" id="RHEA:17377"/>
        <dbReference type="Rhea" id="RHEA-COMP:9863"/>
        <dbReference type="Rhea" id="RHEA-COMP:13546"/>
        <dbReference type="Rhea" id="RHEA-COMP:19498"/>
        <dbReference type="Rhea" id="RHEA-COMP:19501"/>
        <dbReference type="ChEBI" id="CHEBI:15378"/>
        <dbReference type="ChEBI" id="CHEBI:29999"/>
        <dbReference type="ChEBI" id="CHEBI:57683"/>
        <dbReference type="ChEBI" id="CHEBI:58211"/>
        <dbReference type="ChEBI" id="CHEBI:137321"/>
        <dbReference type="EC" id="2.4.1.109"/>
    </reaction>
</comment>
<dbReference type="InterPro" id="IPR036300">
    <property type="entry name" value="MIR_dom_sf"/>
</dbReference>
<dbReference type="UniPathway" id="UPA00378"/>
<evidence type="ECO:0000313" key="17">
    <source>
        <dbReference type="Proteomes" id="UP000094336"/>
    </source>
</evidence>
<keyword evidence="17" id="KW-1185">Reference proteome</keyword>
<feature type="transmembrane region" description="Helical" evidence="14">
    <location>
        <begin position="579"/>
        <end position="602"/>
    </location>
</feature>
<dbReference type="Pfam" id="PF02366">
    <property type="entry name" value="PMT"/>
    <property type="match status" value="1"/>
</dbReference>
<evidence type="ECO:0000256" key="5">
    <source>
        <dbReference type="ARBA" id="ARBA00022676"/>
    </source>
</evidence>
<feature type="domain" description="MIR" evidence="15">
    <location>
        <begin position="448"/>
        <end position="506"/>
    </location>
</feature>
<dbReference type="EMBL" id="KV454428">
    <property type="protein sequence ID" value="ODQ80967.1"/>
    <property type="molecule type" value="Genomic_DNA"/>
</dbReference>
<dbReference type="GO" id="GO:0004169">
    <property type="term" value="F:dolichyl-phosphate-mannose-protein mannosyltransferase activity"/>
    <property type="evidence" value="ECO:0007669"/>
    <property type="project" value="UniProtKB-UniRule"/>
</dbReference>
<feature type="transmembrane region" description="Helical" evidence="14">
    <location>
        <begin position="623"/>
        <end position="641"/>
    </location>
</feature>
<comment type="catalytic activity">
    <reaction evidence="12 14">
        <text>a di-trans,poly-cis-dolichyl beta-D-mannosyl phosphate + L-threonyl-[protein] = 3-O-(alpha-D-mannosyl)-L-threonyl-[protein] + a di-trans,poly-cis-dolichyl phosphate + H(+)</text>
        <dbReference type="Rhea" id="RHEA:53396"/>
        <dbReference type="Rhea" id="RHEA-COMP:11060"/>
        <dbReference type="Rhea" id="RHEA-COMP:13547"/>
        <dbReference type="Rhea" id="RHEA-COMP:19498"/>
        <dbReference type="Rhea" id="RHEA-COMP:19501"/>
        <dbReference type="ChEBI" id="CHEBI:15378"/>
        <dbReference type="ChEBI" id="CHEBI:30013"/>
        <dbReference type="ChEBI" id="CHEBI:57683"/>
        <dbReference type="ChEBI" id="CHEBI:58211"/>
        <dbReference type="ChEBI" id="CHEBI:137323"/>
        <dbReference type="EC" id="2.4.1.109"/>
    </reaction>
</comment>
<feature type="transmembrane region" description="Helical" evidence="14">
    <location>
        <begin position="46"/>
        <end position="64"/>
    </location>
</feature>
<name>A0A1E3QVH7_9ASCO</name>
<evidence type="ECO:0000259" key="15">
    <source>
        <dbReference type="PROSITE" id="PS50919"/>
    </source>
</evidence>
<dbReference type="InterPro" id="IPR032421">
    <property type="entry name" value="PMT_4TMC"/>
</dbReference>
<dbReference type="Gene3D" id="2.80.10.50">
    <property type="match status" value="1"/>
</dbReference>
<dbReference type="PROSITE" id="PS50919">
    <property type="entry name" value="MIR"/>
    <property type="match status" value="2"/>
</dbReference>
<dbReference type="SMART" id="SM00472">
    <property type="entry name" value="MIR"/>
    <property type="match status" value="3"/>
</dbReference>
<keyword evidence="6 14" id="KW-0808">Transferase</keyword>
<evidence type="ECO:0000256" key="6">
    <source>
        <dbReference type="ARBA" id="ARBA00022679"/>
    </source>
</evidence>
<comment type="pathway">
    <text evidence="2 14">Protein modification; protein glycosylation.</text>
</comment>
<evidence type="ECO:0000256" key="4">
    <source>
        <dbReference type="ARBA" id="ARBA00012839"/>
    </source>
</evidence>
<dbReference type="PANTHER" id="PTHR10050:SF46">
    <property type="entry name" value="PROTEIN O-MANNOSYL-TRANSFERASE 2"/>
    <property type="match status" value="1"/>
</dbReference>
<gene>
    <name evidence="16" type="ORF">BABINDRAFT_118631</name>
</gene>
<comment type="similarity">
    <text evidence="3 14">Belongs to the glycosyltransferase 39 family.</text>
</comment>
<reference evidence="17" key="1">
    <citation type="submission" date="2016-05" db="EMBL/GenBank/DDBJ databases">
        <title>Comparative genomics of biotechnologically important yeasts.</title>
        <authorList>
            <consortium name="DOE Joint Genome Institute"/>
            <person name="Riley R."/>
            <person name="Haridas S."/>
            <person name="Wolfe K.H."/>
            <person name="Lopes M.R."/>
            <person name="Hittinger C.T."/>
            <person name="Goker M."/>
            <person name="Salamov A."/>
            <person name="Wisecaver J."/>
            <person name="Long T.M."/>
            <person name="Aerts A.L."/>
            <person name="Barry K."/>
            <person name="Choi C."/>
            <person name="Clum A."/>
            <person name="Coughlan A.Y."/>
            <person name="Deshpande S."/>
            <person name="Douglass A.P."/>
            <person name="Hanson S.J."/>
            <person name="Klenk H.-P."/>
            <person name="Labutti K."/>
            <person name="Lapidus A."/>
            <person name="Lindquist E."/>
            <person name="Lipzen A."/>
            <person name="Meier-Kolthoff J.P."/>
            <person name="Ohm R.A."/>
            <person name="Otillar R.P."/>
            <person name="Pangilinan J."/>
            <person name="Peng Y."/>
            <person name="Rokas A."/>
            <person name="Rosa C.A."/>
            <person name="Scheuner C."/>
            <person name="Sibirny A.A."/>
            <person name="Slot J.C."/>
            <person name="Stielow J.B."/>
            <person name="Sun H."/>
            <person name="Kurtzman C.P."/>
            <person name="Blackwell M."/>
            <person name="Grigoriev I.V."/>
            <person name="Jeffries T.W."/>
        </authorList>
    </citation>
    <scope>NUCLEOTIDE SEQUENCE [LARGE SCALE GENOMIC DNA]</scope>
    <source>
        <strain evidence="17">NRRL Y-12698</strain>
    </source>
</reference>
<evidence type="ECO:0000256" key="9">
    <source>
        <dbReference type="ARBA" id="ARBA00022824"/>
    </source>
</evidence>
<dbReference type="CDD" id="cd23286">
    <property type="entry name" value="beta-trefoil_MIR_PMT7-like"/>
    <property type="match status" value="1"/>
</dbReference>
<evidence type="ECO:0000256" key="11">
    <source>
        <dbReference type="ARBA" id="ARBA00023136"/>
    </source>
</evidence>
<evidence type="ECO:0000256" key="12">
    <source>
        <dbReference type="ARBA" id="ARBA00045085"/>
    </source>
</evidence>
<feature type="transmembrane region" description="Helical" evidence="14">
    <location>
        <begin position="125"/>
        <end position="144"/>
    </location>
</feature>
<accession>A0A1E3QVH7</accession>
<keyword evidence="7 14" id="KW-0812">Transmembrane</keyword>
<dbReference type="STRING" id="984486.A0A1E3QVH7"/>
<dbReference type="InterPro" id="IPR003342">
    <property type="entry name" value="ArnT-like_N"/>
</dbReference>
<evidence type="ECO:0000256" key="8">
    <source>
        <dbReference type="ARBA" id="ARBA00022737"/>
    </source>
</evidence>
<evidence type="ECO:0000256" key="13">
    <source>
        <dbReference type="ARBA" id="ARBA00045102"/>
    </source>
</evidence>
<sequence length="741" mass="82391">MTSETTEKVAEKLPYGYSLGIQRPYYQAVASAATYTRRTALSTTDAIFLLMIALFATLTSLVNIEKPRTPLFQEPAIVETISNYYNGTFFVPAHPPLVDLVYYMLARFSQYQGGFPGFSNDLAYVFLRAFGVICRVFTIILSFFVMKNAGCRGTTAMFGTSLVLFENSMLTYAKYMNTETPYVLLCLIAVFGFQRGVLMAPQPASFTAALYMTLSGLSVGCAISLHWAGVSTWAFLLILSAIRMWYVAGDIRVSSSTVFRIAVTKAATLLVLPLTIYFAVFSVHLSLTSKASPMLSYMSPHFKAGISDSSVHGTTAPLCFGGAVTIRHLATGAYLHSSNHTLPNSPDSKHIVSGYGLEDASNEWIIERKDRSQMVPGKFSQVRDLTVVRLLHRVSSQYLEVANERPPVSEQEYNNLVFSTGNISYAGSVNNNFQLKVVRDFSTSGLSSTRIESIDVAFQINNLGTGCFLMSHDAMLPSDWTASAEREVFCNNSPALENSLWYVEKNENEHLDSDADAQHIRFAMPHWKRVVELSYQMARMLWLKRKSSDDVNTGVAWTWPVPLTGMTLYQSLELGHGSIVFGVGSLPTYFLAVGFLATFIATKLPQMMKLLSPYAQRKVYNEAYDTYINALWVAALGWLIHFYPFTKPQVVQSLELTPANYLPALMFGILGVASTMEFVASKNFVAGSAMMVGFLAAAFYFFLTYKALIYGMAWDEAACWASKVFPDWDYDCTAFKVYEAL</sequence>
<dbReference type="InterPro" id="IPR016093">
    <property type="entry name" value="MIR_motif"/>
</dbReference>
<evidence type="ECO:0000313" key="16">
    <source>
        <dbReference type="EMBL" id="ODQ80967.1"/>
    </source>
</evidence>
<dbReference type="OrthoDB" id="292747at2759"/>
<keyword evidence="8" id="KW-0677">Repeat</keyword>
<feature type="transmembrane region" description="Helical" evidence="14">
    <location>
        <begin position="692"/>
        <end position="713"/>
    </location>
</feature>
<feature type="domain" description="MIR" evidence="15">
    <location>
        <begin position="315"/>
        <end position="369"/>
    </location>
</feature>